<dbReference type="Pfam" id="PF20911">
    <property type="entry name" value="GP7"/>
    <property type="match status" value="1"/>
</dbReference>
<protein>
    <submittedName>
        <fullName evidence="2">Peptidase</fullName>
    </submittedName>
</protein>
<dbReference type="STRING" id="42155.A0A0R3Q2W9"/>
<proteinExistence type="predicted"/>
<evidence type="ECO:0000256" key="1">
    <source>
        <dbReference type="SAM" id="MobiDB-lite"/>
    </source>
</evidence>
<dbReference type="InterPro" id="IPR048813">
    <property type="entry name" value="GP7-like"/>
</dbReference>
<organism evidence="2">
    <name type="scientific">Brugia timori</name>
    <dbReference type="NCBI Taxonomy" id="42155"/>
    <lineage>
        <taxon>Eukaryota</taxon>
        <taxon>Metazoa</taxon>
        <taxon>Ecdysozoa</taxon>
        <taxon>Nematoda</taxon>
        <taxon>Chromadorea</taxon>
        <taxon>Rhabditida</taxon>
        <taxon>Spirurina</taxon>
        <taxon>Spiruromorpha</taxon>
        <taxon>Filarioidea</taxon>
        <taxon>Onchocercidae</taxon>
        <taxon>Brugia</taxon>
    </lineage>
</organism>
<accession>A0A0R3Q2W9</accession>
<dbReference type="AlphaFoldDB" id="A0A0R3Q2W9"/>
<feature type="region of interest" description="Disordered" evidence="1">
    <location>
        <begin position="38"/>
        <end position="105"/>
    </location>
</feature>
<dbReference type="WBParaSite" id="BTMF_0000031001-mRNA-1">
    <property type="protein sequence ID" value="BTMF_0000031001-mRNA-1"/>
    <property type="gene ID" value="BTMF_0000031001"/>
</dbReference>
<evidence type="ECO:0000313" key="2">
    <source>
        <dbReference type="WBParaSite" id="BTMF_0000031001-mRNA-1"/>
    </source>
</evidence>
<feature type="compositionally biased region" description="Low complexity" evidence="1">
    <location>
        <begin position="38"/>
        <end position="83"/>
    </location>
</feature>
<dbReference type="NCBIfam" id="NF045672">
    <property type="entry name" value="MCP_gp7_epsi_15"/>
    <property type="match status" value="1"/>
</dbReference>
<sequence>LGFTRWRRSTRYALNFTQRWFVKPRRNKQMTTDTMMTDTATNTSESQAASTATPATEPATQQAAPANAQTDATQQQANQQQTAEPDKTETAADNANQDKPAEKVGAPEKYEFKAAEGQKFDDAVLEQFSEVARELDLPQDAAQKVLDKMAPVLQARQAEAVEKMRTEWADTAKTDKEFGGEKLNENLSVAKKALDQFATPELRTLLNETGLGNHPEVIRMFYRAGKAISEDRFVGGSATTAGALIMAILSTGALTLADWAKRLDPDGRVPVVAELLSQSNEVLEDAVFMEGNLPTGHRVVIRTGLPTVYWRAINQGIPTSKSTTAQVDEAC</sequence>
<name>A0A0R3Q2W9_9BILA</name>
<reference evidence="2" key="1">
    <citation type="submission" date="2017-02" db="UniProtKB">
        <authorList>
            <consortium name="WormBaseParasite"/>
        </authorList>
    </citation>
    <scope>IDENTIFICATION</scope>
</reference>